<feature type="transmembrane region" description="Helical" evidence="9">
    <location>
        <begin position="140"/>
        <end position="161"/>
    </location>
</feature>
<comment type="similarity">
    <text evidence="2">Belongs to the autoinducer-2 exporter (AI-2E) (TC 2.A.86) family.</text>
</comment>
<sequence>MGIRDRLNLGRLRGLREQLPALPRPKHSADSVAGLEASGDTRTATSTGSGPGGAGSSDGVGRTVPSAPAVDEGQTMPPIDPTETAPTATAPAETATNEADPIDREVPRGFRIAASWAWRLIVVVIVLAGIGWVLRYLSEVTIPIAVAILLTALISPVANWFNRRRFPRALSAALSMIIGLVLVSGTLTLIATQIAGQAESMGNRVVTGFRQVTDWLTTGPLKIPEKFLQIDQLTTQVQDLVTSSSSTIAGYAAAFGTQIGHFFAGLAIALFATFYFLYDGGGIWKFLTRLMPRNASQRIDSAGRNGWTALVHYVRATILVAFSDAIGVLIVALVLQVPVAPALAALVFLGAFVPLVGAFVSGFVAVLVALVMLGWVQALIMLAGIILVMQLEGHILQPFLLGRAVKLHPLAVLLGIAIGVIVGGIVGALMSIPLLAFAKTFIQYLATHKEEPVATAVRE</sequence>
<evidence type="ECO:0000256" key="6">
    <source>
        <dbReference type="ARBA" id="ARBA00022989"/>
    </source>
</evidence>
<dbReference type="AlphaFoldDB" id="A0A1H1QPP5"/>
<dbReference type="OrthoDB" id="9784366at2"/>
<dbReference type="STRING" id="630515.SAMN04489812_1344"/>
<feature type="transmembrane region" description="Helical" evidence="9">
    <location>
        <begin position="173"/>
        <end position="195"/>
    </location>
</feature>
<evidence type="ECO:0000256" key="1">
    <source>
        <dbReference type="ARBA" id="ARBA00004651"/>
    </source>
</evidence>
<feature type="transmembrane region" description="Helical" evidence="9">
    <location>
        <begin position="367"/>
        <end position="391"/>
    </location>
</feature>
<reference evidence="10 11" key="1">
    <citation type="submission" date="2016-10" db="EMBL/GenBank/DDBJ databases">
        <authorList>
            <person name="de Groot N.N."/>
        </authorList>
    </citation>
    <scope>NUCLEOTIDE SEQUENCE [LARGE SCALE GENOMIC DNA]</scope>
    <source>
        <strain evidence="10 11">DSM 21800</strain>
    </source>
</reference>
<keyword evidence="5 9" id="KW-0812">Transmembrane</keyword>
<proteinExistence type="inferred from homology"/>
<feature type="region of interest" description="Disordered" evidence="8">
    <location>
        <begin position="18"/>
        <end position="102"/>
    </location>
</feature>
<comment type="subcellular location">
    <subcellularLocation>
        <location evidence="1">Cell membrane</location>
        <topology evidence="1">Multi-pass membrane protein</topology>
    </subcellularLocation>
</comment>
<feature type="transmembrane region" description="Helical" evidence="9">
    <location>
        <begin position="313"/>
        <end position="335"/>
    </location>
</feature>
<evidence type="ECO:0000256" key="8">
    <source>
        <dbReference type="SAM" id="MobiDB-lite"/>
    </source>
</evidence>
<evidence type="ECO:0000256" key="3">
    <source>
        <dbReference type="ARBA" id="ARBA00022448"/>
    </source>
</evidence>
<accession>A0A1H1QPP5</accession>
<evidence type="ECO:0000256" key="9">
    <source>
        <dbReference type="SAM" id="Phobius"/>
    </source>
</evidence>
<protein>
    <submittedName>
        <fullName evidence="10">Predicted PurR-regulated permease PerM</fullName>
    </submittedName>
</protein>
<feature type="compositionally biased region" description="Gly residues" evidence="8">
    <location>
        <begin position="49"/>
        <end position="58"/>
    </location>
</feature>
<gene>
    <name evidence="10" type="ORF">SAMN04489812_1344</name>
</gene>
<evidence type="ECO:0000256" key="5">
    <source>
        <dbReference type="ARBA" id="ARBA00022692"/>
    </source>
</evidence>
<dbReference type="RefSeq" id="WP_091521801.1">
    <property type="nucleotide sequence ID" value="NZ_LT629772.1"/>
</dbReference>
<dbReference type="Proteomes" id="UP000199103">
    <property type="component" value="Chromosome I"/>
</dbReference>
<keyword evidence="11" id="KW-1185">Reference proteome</keyword>
<dbReference type="GO" id="GO:0055085">
    <property type="term" value="P:transmembrane transport"/>
    <property type="evidence" value="ECO:0007669"/>
    <property type="project" value="TreeGrafter"/>
</dbReference>
<keyword evidence="4" id="KW-1003">Cell membrane</keyword>
<dbReference type="PANTHER" id="PTHR21716:SF53">
    <property type="entry name" value="PERMEASE PERM-RELATED"/>
    <property type="match status" value="1"/>
</dbReference>
<feature type="transmembrane region" description="Helical" evidence="9">
    <location>
        <begin position="341"/>
        <end position="360"/>
    </location>
</feature>
<feature type="transmembrane region" description="Helical" evidence="9">
    <location>
        <begin position="411"/>
        <end position="438"/>
    </location>
</feature>
<evidence type="ECO:0000256" key="7">
    <source>
        <dbReference type="ARBA" id="ARBA00023136"/>
    </source>
</evidence>
<keyword evidence="3" id="KW-0813">Transport</keyword>
<name>A0A1H1QPP5_9ACTN</name>
<dbReference type="GO" id="GO:0005886">
    <property type="term" value="C:plasma membrane"/>
    <property type="evidence" value="ECO:0007669"/>
    <property type="project" value="UniProtKB-SubCell"/>
</dbReference>
<evidence type="ECO:0000313" key="10">
    <source>
        <dbReference type="EMBL" id="SDS25404.1"/>
    </source>
</evidence>
<dbReference type="Pfam" id="PF01594">
    <property type="entry name" value="AI-2E_transport"/>
    <property type="match status" value="1"/>
</dbReference>
<dbReference type="EMBL" id="LT629772">
    <property type="protein sequence ID" value="SDS25404.1"/>
    <property type="molecule type" value="Genomic_DNA"/>
</dbReference>
<dbReference type="InterPro" id="IPR002549">
    <property type="entry name" value="AI-2E-like"/>
</dbReference>
<feature type="compositionally biased region" description="Low complexity" evidence="8">
    <location>
        <begin position="81"/>
        <end position="99"/>
    </location>
</feature>
<evidence type="ECO:0000256" key="2">
    <source>
        <dbReference type="ARBA" id="ARBA00009773"/>
    </source>
</evidence>
<organism evidence="10 11">
    <name type="scientific">Microlunatus soli</name>
    <dbReference type="NCBI Taxonomy" id="630515"/>
    <lineage>
        <taxon>Bacteria</taxon>
        <taxon>Bacillati</taxon>
        <taxon>Actinomycetota</taxon>
        <taxon>Actinomycetes</taxon>
        <taxon>Propionibacteriales</taxon>
        <taxon>Propionibacteriaceae</taxon>
        <taxon>Microlunatus</taxon>
    </lineage>
</organism>
<keyword evidence="6 9" id="KW-1133">Transmembrane helix</keyword>
<evidence type="ECO:0000256" key="4">
    <source>
        <dbReference type="ARBA" id="ARBA00022475"/>
    </source>
</evidence>
<feature type="transmembrane region" description="Helical" evidence="9">
    <location>
        <begin position="116"/>
        <end position="134"/>
    </location>
</feature>
<keyword evidence="7 9" id="KW-0472">Membrane</keyword>
<evidence type="ECO:0000313" key="11">
    <source>
        <dbReference type="Proteomes" id="UP000199103"/>
    </source>
</evidence>
<feature type="transmembrane region" description="Helical" evidence="9">
    <location>
        <begin position="259"/>
        <end position="278"/>
    </location>
</feature>
<dbReference type="PANTHER" id="PTHR21716">
    <property type="entry name" value="TRANSMEMBRANE PROTEIN"/>
    <property type="match status" value="1"/>
</dbReference>